<reference evidence="1 2" key="1">
    <citation type="submission" date="2018-02" db="EMBL/GenBank/DDBJ databases">
        <title>Draft Genome of Achromobacter spanius stain 6.</title>
        <authorList>
            <person name="Gunasekera T.S."/>
            <person name="Radwan O."/>
            <person name="Ruiz O.N."/>
        </authorList>
    </citation>
    <scope>NUCLEOTIDE SEQUENCE [LARGE SCALE GENOMIC DNA]</scope>
    <source>
        <strain evidence="1 2">6</strain>
    </source>
</reference>
<dbReference type="RefSeq" id="WP_104144662.1">
    <property type="nucleotide sequence ID" value="NZ_PREU01000009.1"/>
</dbReference>
<protein>
    <recommendedName>
        <fullName evidence="3">Leucine-rich repeat domain-containing protein</fullName>
    </recommendedName>
</protein>
<dbReference type="Gene3D" id="3.80.10.10">
    <property type="entry name" value="Ribonuclease Inhibitor"/>
    <property type="match status" value="1"/>
</dbReference>
<gene>
    <name evidence="1" type="ORF">C4E15_19760</name>
</gene>
<comment type="caution">
    <text evidence="1">The sequence shown here is derived from an EMBL/GenBank/DDBJ whole genome shotgun (WGS) entry which is preliminary data.</text>
</comment>
<dbReference type="OrthoDB" id="8653476at2"/>
<accession>A0A2S5GMX2</accession>
<evidence type="ECO:0000313" key="2">
    <source>
        <dbReference type="Proteomes" id="UP000239990"/>
    </source>
</evidence>
<evidence type="ECO:0000313" key="1">
    <source>
        <dbReference type="EMBL" id="PPA74442.1"/>
    </source>
</evidence>
<dbReference type="InterPro" id="IPR032675">
    <property type="entry name" value="LRR_dom_sf"/>
</dbReference>
<dbReference type="Proteomes" id="UP000239990">
    <property type="component" value="Unassembled WGS sequence"/>
</dbReference>
<dbReference type="SUPFAM" id="SSF52058">
    <property type="entry name" value="L domain-like"/>
    <property type="match status" value="1"/>
</dbReference>
<proteinExistence type="predicted"/>
<name>A0A2S5GMX2_9BURK</name>
<sequence length="291" mass="31766">MSPIPFSTPLPGRDQTWRFMHSRQSAHFPGDDARLVFYDAPPDEATLAQITDVHLWAPHEDPLQVLPELIARLPSLVHLSIGPGVILPSVVKGLRADMLPASLRHLSMHPQSGTYTWQAGPMPRLESLTVGATLRMDPQDFPALISLSAIPDRRGALVDSALQLALKELNLWNVPFDSSLFNRLAPLPLVALGLLGGRTLTTLSGIEQLPGLRSLRLKNLPLLDTISPIAALAELEFLNIQYCARIADISVLATLRRLQELTLVGCGNVGLGQLEHTLRASLRRANIAATR</sequence>
<evidence type="ECO:0008006" key="3">
    <source>
        <dbReference type="Google" id="ProtNLM"/>
    </source>
</evidence>
<dbReference type="AlphaFoldDB" id="A0A2S5GMX2"/>
<organism evidence="1 2">
    <name type="scientific">Achromobacter spanius</name>
    <dbReference type="NCBI Taxonomy" id="217203"/>
    <lineage>
        <taxon>Bacteria</taxon>
        <taxon>Pseudomonadati</taxon>
        <taxon>Pseudomonadota</taxon>
        <taxon>Betaproteobacteria</taxon>
        <taxon>Burkholderiales</taxon>
        <taxon>Alcaligenaceae</taxon>
        <taxon>Achromobacter</taxon>
    </lineage>
</organism>
<dbReference type="EMBL" id="PREU01000009">
    <property type="protein sequence ID" value="PPA74442.1"/>
    <property type="molecule type" value="Genomic_DNA"/>
</dbReference>